<dbReference type="PANTHER" id="PTHR41313:SF1">
    <property type="entry name" value="DNA METHYLASE ADENINE-SPECIFIC DOMAIN-CONTAINING PROTEIN"/>
    <property type="match status" value="1"/>
</dbReference>
<dbReference type="Pfam" id="PF02384">
    <property type="entry name" value="N6_Mtase"/>
    <property type="match status" value="1"/>
</dbReference>
<name>A0ABQ1P595_9ENTE</name>
<dbReference type="InterPro" id="IPR052933">
    <property type="entry name" value="DNA_Protect_Modify"/>
</dbReference>
<dbReference type="Gene3D" id="1.10.150.470">
    <property type="match status" value="1"/>
</dbReference>
<evidence type="ECO:0000313" key="3">
    <source>
        <dbReference type="EMBL" id="GGC87033.1"/>
    </source>
</evidence>
<evidence type="ECO:0000313" key="4">
    <source>
        <dbReference type="Proteomes" id="UP000630615"/>
    </source>
</evidence>
<organism evidence="3 4">
    <name type="scientific">Enterococcus wangshanyuanii</name>
    <dbReference type="NCBI Taxonomy" id="2005703"/>
    <lineage>
        <taxon>Bacteria</taxon>
        <taxon>Bacillati</taxon>
        <taxon>Bacillota</taxon>
        <taxon>Bacilli</taxon>
        <taxon>Lactobacillales</taxon>
        <taxon>Enterococcaceae</taxon>
        <taxon>Enterococcus</taxon>
    </lineage>
</organism>
<feature type="domain" description="YtxK-like N-terminal helical" evidence="2">
    <location>
        <begin position="10"/>
        <end position="91"/>
    </location>
</feature>
<dbReference type="InterPro" id="IPR003356">
    <property type="entry name" value="DNA_methylase_A-5"/>
</dbReference>
<dbReference type="PANTHER" id="PTHR41313">
    <property type="entry name" value="ADENINE-SPECIFIC METHYLTRANSFERASE"/>
    <property type="match status" value="1"/>
</dbReference>
<gene>
    <name evidence="3" type="primary">dam</name>
    <name evidence="3" type="ORF">GCM10011573_15940</name>
</gene>
<dbReference type="Gene3D" id="3.40.50.150">
    <property type="entry name" value="Vaccinia Virus protein VP39"/>
    <property type="match status" value="1"/>
</dbReference>
<keyword evidence="4" id="KW-1185">Reference proteome</keyword>
<dbReference type="InterPro" id="IPR016843">
    <property type="entry name" value="S-AdoMet-dep_Ade-MeTrfase_prd"/>
</dbReference>
<dbReference type="PIRSF" id="PIRSF026567">
    <property type="entry name" value="Adenine_mtase_bact_prd"/>
    <property type="match status" value="1"/>
</dbReference>
<dbReference type="EMBL" id="BMKI01000002">
    <property type="protein sequence ID" value="GGC87033.1"/>
    <property type="molecule type" value="Genomic_DNA"/>
</dbReference>
<evidence type="ECO:0000259" key="1">
    <source>
        <dbReference type="Pfam" id="PF02384"/>
    </source>
</evidence>
<dbReference type="InterPro" id="IPR029063">
    <property type="entry name" value="SAM-dependent_MTases_sf"/>
</dbReference>
<sequence length="338" mass="38085">MLFLFSEKIEKAFELMEQSIQLLQRSLDTSFLDAYIENGENIIDDYQVRILDGVPDEQTAQQLKTIYQQLKAIVLTPEEIRRLSQLVLLKGSKTESLQANHQLTPDGIGFLFVYLIEQLYNQDQPLKALDIAAGMGNLLLTVVLNLSLAKYDVTGFGVDIDDTLLAVSATNNEWTQAAIQLFHQDGLQDLLIDPVDVTLSDLPIGFYPNDEKAAGFDSAAEEGHSFAHHLLMEQAMKYVKPDGYGLFLIPANILETEQSSFFKNWLKKNVYLQGIIQLPDELFKSVQSRKSILLVQNKGEHSKQAKEVLVAKLGSLKDPAKITQFFQQFEAWKSSNLK</sequence>
<dbReference type="InterPro" id="IPR048375">
    <property type="entry name" value="YtxK-like_N"/>
</dbReference>
<protein>
    <submittedName>
        <fullName evidence="3">Site-specific DNA-methyltransferase (Adenine-specific)</fullName>
    </submittedName>
</protein>
<comment type="caution">
    <text evidence="3">The sequence shown here is derived from an EMBL/GenBank/DDBJ whole genome shotgun (WGS) entry which is preliminary data.</text>
</comment>
<feature type="domain" description="DNA methylase adenine-specific" evidence="1">
    <location>
        <begin position="104"/>
        <end position="311"/>
    </location>
</feature>
<dbReference type="SUPFAM" id="SSF53335">
    <property type="entry name" value="S-adenosyl-L-methionine-dependent methyltransferases"/>
    <property type="match status" value="1"/>
</dbReference>
<evidence type="ECO:0000259" key="2">
    <source>
        <dbReference type="Pfam" id="PF21106"/>
    </source>
</evidence>
<proteinExistence type="predicted"/>
<accession>A0ABQ1P595</accession>
<dbReference type="Pfam" id="PF21106">
    <property type="entry name" value="YtxK_like"/>
    <property type="match status" value="1"/>
</dbReference>
<reference evidence="4" key="1">
    <citation type="journal article" date="2019" name="Int. J. Syst. Evol. Microbiol.">
        <title>The Global Catalogue of Microorganisms (GCM) 10K type strain sequencing project: providing services to taxonomists for standard genome sequencing and annotation.</title>
        <authorList>
            <consortium name="The Broad Institute Genomics Platform"/>
            <consortium name="The Broad Institute Genome Sequencing Center for Infectious Disease"/>
            <person name="Wu L."/>
            <person name="Ma J."/>
        </authorList>
    </citation>
    <scope>NUCLEOTIDE SEQUENCE [LARGE SCALE GENOMIC DNA]</scope>
    <source>
        <strain evidence="4">CGMCC 1.15942</strain>
    </source>
</reference>
<dbReference type="Proteomes" id="UP000630615">
    <property type="component" value="Unassembled WGS sequence"/>
</dbReference>